<name>A0ABY5E2W7_9BACT</name>
<evidence type="ECO:0000313" key="2">
    <source>
        <dbReference type="Proteomes" id="UP001060012"/>
    </source>
</evidence>
<sequence length="64" mass="7548">MEYFEKYPPLVDRVEMQLAMLTQATIAPYSKKSLELQDFMITGQKDIKMLEGQELENFIFERLG</sequence>
<dbReference type="Proteomes" id="UP001060012">
    <property type="component" value="Chromosome"/>
</dbReference>
<organism evidence="1 2">
    <name type="scientific">Arcobacter roscoffensis</name>
    <dbReference type="NCBI Taxonomy" id="2961520"/>
    <lineage>
        <taxon>Bacteria</taxon>
        <taxon>Pseudomonadati</taxon>
        <taxon>Campylobacterota</taxon>
        <taxon>Epsilonproteobacteria</taxon>
        <taxon>Campylobacterales</taxon>
        <taxon>Arcobacteraceae</taxon>
        <taxon>Arcobacter</taxon>
    </lineage>
</organism>
<accession>A0ABY5E2W7</accession>
<reference evidence="1" key="1">
    <citation type="submission" date="2022-07" db="EMBL/GenBank/DDBJ databases">
        <title>Arcobacter roscoffensis sp. nov., a marine bacterium isolated from coastal seawater collected from Roscoff, France.</title>
        <authorList>
            <person name="Pascual J."/>
            <person name="Lepeaux C."/>
            <person name="Methner A."/>
            <person name="Overmann J."/>
        </authorList>
    </citation>
    <scope>NUCLEOTIDE SEQUENCE</scope>
    <source>
        <strain evidence="1">ARW1-2F2</strain>
    </source>
</reference>
<dbReference type="EMBL" id="CP100595">
    <property type="protein sequence ID" value="UTJ05388.1"/>
    <property type="molecule type" value="Genomic_DNA"/>
</dbReference>
<proteinExistence type="predicted"/>
<keyword evidence="2" id="KW-1185">Reference proteome</keyword>
<protein>
    <submittedName>
        <fullName evidence="1">Uncharacterized protein</fullName>
    </submittedName>
</protein>
<gene>
    <name evidence="1" type="ORF">NJU99_08915</name>
</gene>
<evidence type="ECO:0000313" key="1">
    <source>
        <dbReference type="EMBL" id="UTJ05388.1"/>
    </source>
</evidence>